<comment type="caution">
    <text evidence="8">The sequence shown here is derived from an EMBL/GenBank/DDBJ whole genome shotgun (WGS) entry which is preliminary data.</text>
</comment>
<feature type="transmembrane region" description="Helical" evidence="6">
    <location>
        <begin position="213"/>
        <end position="233"/>
    </location>
</feature>
<name>A0A8J3YQ51_9ACTN</name>
<proteinExistence type="predicted"/>
<accession>A0A8J3YQ51</accession>
<evidence type="ECO:0000256" key="3">
    <source>
        <dbReference type="ARBA" id="ARBA00022692"/>
    </source>
</evidence>
<evidence type="ECO:0000313" key="8">
    <source>
        <dbReference type="EMBL" id="GIJ49366.1"/>
    </source>
</evidence>
<dbReference type="InterPro" id="IPR018076">
    <property type="entry name" value="T2SS_GspF_dom"/>
</dbReference>
<reference evidence="8" key="1">
    <citation type="submission" date="2021-01" db="EMBL/GenBank/DDBJ databases">
        <title>Whole genome shotgun sequence of Virgisporangium aliadipatigenens NBRC 105644.</title>
        <authorList>
            <person name="Komaki H."/>
            <person name="Tamura T."/>
        </authorList>
    </citation>
    <scope>NUCLEOTIDE SEQUENCE</scope>
    <source>
        <strain evidence="8">NBRC 105644</strain>
    </source>
</reference>
<evidence type="ECO:0000256" key="6">
    <source>
        <dbReference type="SAM" id="Phobius"/>
    </source>
</evidence>
<dbReference type="PANTHER" id="PTHR35007">
    <property type="entry name" value="INTEGRAL MEMBRANE PROTEIN-RELATED"/>
    <property type="match status" value="1"/>
</dbReference>
<evidence type="ECO:0000313" key="9">
    <source>
        <dbReference type="Proteomes" id="UP000619260"/>
    </source>
</evidence>
<keyword evidence="9" id="KW-1185">Reference proteome</keyword>
<dbReference type="RefSeq" id="WP_203902836.1">
    <property type="nucleotide sequence ID" value="NZ_BOPF01000026.1"/>
</dbReference>
<dbReference type="Proteomes" id="UP000619260">
    <property type="component" value="Unassembled WGS sequence"/>
</dbReference>
<feature type="domain" description="Type II secretion system protein GspF" evidence="7">
    <location>
        <begin position="99"/>
        <end position="226"/>
    </location>
</feature>
<keyword evidence="2" id="KW-1003">Cell membrane</keyword>
<evidence type="ECO:0000259" key="7">
    <source>
        <dbReference type="Pfam" id="PF00482"/>
    </source>
</evidence>
<sequence>MNLSAVLFGLGCAAGLALFVDGLRRREPTVSRPRRRVLTRADRNRLVAGVLGGIAVAVVTRWPVAAVLTAAAVWALPKVLGPDREHTVVVARIEAVATWTELLRDTLSSAAGLEQAIIATAAVAPPPIAVHVRALAHAVRSGARLSDALRAFAEDLADPTADLVVRALAQAAGYHGGQLTECLTSLAGTAREQASIRLRVATKRASTRTAARVIAGTAVVMIAVLIVFNQGFLAPYSTVTGQMVLLSVGAIFGAGFIWLGRASTVGQPPRILTGQGPSS</sequence>
<dbReference type="AlphaFoldDB" id="A0A8J3YQ51"/>
<feature type="transmembrane region" description="Helical" evidence="6">
    <location>
        <begin position="239"/>
        <end position="260"/>
    </location>
</feature>
<evidence type="ECO:0000256" key="1">
    <source>
        <dbReference type="ARBA" id="ARBA00004651"/>
    </source>
</evidence>
<evidence type="ECO:0000256" key="2">
    <source>
        <dbReference type="ARBA" id="ARBA00022475"/>
    </source>
</evidence>
<dbReference type="InterPro" id="IPR042094">
    <property type="entry name" value="T2SS_GspF_sf"/>
</dbReference>
<keyword evidence="5 6" id="KW-0472">Membrane</keyword>
<gene>
    <name evidence="8" type="ORF">Val02_62520</name>
</gene>
<keyword evidence="4 6" id="KW-1133">Transmembrane helix</keyword>
<dbReference type="GO" id="GO:0005886">
    <property type="term" value="C:plasma membrane"/>
    <property type="evidence" value="ECO:0007669"/>
    <property type="project" value="UniProtKB-SubCell"/>
</dbReference>
<comment type="subcellular location">
    <subcellularLocation>
        <location evidence="1">Cell membrane</location>
        <topology evidence="1">Multi-pass membrane protein</topology>
    </subcellularLocation>
</comment>
<feature type="transmembrane region" description="Helical" evidence="6">
    <location>
        <begin position="46"/>
        <end position="76"/>
    </location>
</feature>
<dbReference type="Gene3D" id="1.20.81.30">
    <property type="entry name" value="Type II secretion system (T2SS), domain F"/>
    <property type="match status" value="1"/>
</dbReference>
<protein>
    <recommendedName>
        <fullName evidence="7">Type II secretion system protein GspF domain-containing protein</fullName>
    </recommendedName>
</protein>
<evidence type="ECO:0000256" key="4">
    <source>
        <dbReference type="ARBA" id="ARBA00022989"/>
    </source>
</evidence>
<keyword evidence="3 6" id="KW-0812">Transmembrane</keyword>
<organism evidence="8 9">
    <name type="scientific">Virgisporangium aliadipatigenens</name>
    <dbReference type="NCBI Taxonomy" id="741659"/>
    <lineage>
        <taxon>Bacteria</taxon>
        <taxon>Bacillati</taxon>
        <taxon>Actinomycetota</taxon>
        <taxon>Actinomycetes</taxon>
        <taxon>Micromonosporales</taxon>
        <taxon>Micromonosporaceae</taxon>
        <taxon>Virgisporangium</taxon>
    </lineage>
</organism>
<dbReference type="PANTHER" id="PTHR35007:SF3">
    <property type="entry name" value="POSSIBLE CONSERVED ALANINE RICH MEMBRANE PROTEIN"/>
    <property type="match status" value="1"/>
</dbReference>
<dbReference type="EMBL" id="BOPF01000026">
    <property type="protein sequence ID" value="GIJ49366.1"/>
    <property type="molecule type" value="Genomic_DNA"/>
</dbReference>
<evidence type="ECO:0000256" key="5">
    <source>
        <dbReference type="ARBA" id="ARBA00023136"/>
    </source>
</evidence>
<dbReference type="Pfam" id="PF00482">
    <property type="entry name" value="T2SSF"/>
    <property type="match status" value="1"/>
</dbReference>